<sequence length="154" mass="17080">MSEESKLGFLDGVEDGESNIRRQEGSSISGYVAGLEIGKRKRAADLVTDGLHKDYIIGFDDGVRDAKNDGIAKIPAGNAMYNSGYLDGFYSVMPKPPPSTRELDNIMNSAPNQDISDMYKKFKGDGKRPKHGGKSKRRKPKTKKNKTKKRNQKK</sequence>
<reference evidence="2" key="1">
    <citation type="journal article" date="2020" name="Nature">
        <title>Giant virus diversity and host interactions through global metagenomics.</title>
        <authorList>
            <person name="Schulz F."/>
            <person name="Roux S."/>
            <person name="Paez-Espino D."/>
            <person name="Jungbluth S."/>
            <person name="Walsh D.A."/>
            <person name="Denef V.J."/>
            <person name="McMahon K.D."/>
            <person name="Konstantinidis K.T."/>
            <person name="Eloe-Fadrosh E.A."/>
            <person name="Kyrpides N.C."/>
            <person name="Woyke T."/>
        </authorList>
    </citation>
    <scope>NUCLEOTIDE SEQUENCE</scope>
    <source>
        <strain evidence="2">GVMAG-M-3300009180-1</strain>
    </source>
</reference>
<protein>
    <submittedName>
        <fullName evidence="2">Uncharacterized protein</fullName>
    </submittedName>
</protein>
<feature type="region of interest" description="Disordered" evidence="1">
    <location>
        <begin position="1"/>
        <end position="25"/>
    </location>
</feature>
<name>A0A6C0F1I3_9ZZZZ</name>
<dbReference type="EMBL" id="MN739019">
    <property type="protein sequence ID" value="QHT35356.1"/>
    <property type="molecule type" value="Genomic_DNA"/>
</dbReference>
<accession>A0A6C0F1I3</accession>
<feature type="region of interest" description="Disordered" evidence="1">
    <location>
        <begin position="96"/>
        <end position="154"/>
    </location>
</feature>
<organism evidence="2">
    <name type="scientific">viral metagenome</name>
    <dbReference type="NCBI Taxonomy" id="1070528"/>
    <lineage>
        <taxon>unclassified sequences</taxon>
        <taxon>metagenomes</taxon>
        <taxon>organismal metagenomes</taxon>
    </lineage>
</organism>
<feature type="compositionally biased region" description="Polar residues" evidence="1">
    <location>
        <begin position="106"/>
        <end position="115"/>
    </location>
</feature>
<evidence type="ECO:0000313" key="2">
    <source>
        <dbReference type="EMBL" id="QHT35356.1"/>
    </source>
</evidence>
<feature type="compositionally biased region" description="Basic and acidic residues" evidence="1">
    <location>
        <begin position="117"/>
        <end position="127"/>
    </location>
</feature>
<feature type="compositionally biased region" description="Basic residues" evidence="1">
    <location>
        <begin position="128"/>
        <end position="154"/>
    </location>
</feature>
<dbReference type="AlphaFoldDB" id="A0A6C0F1I3"/>
<evidence type="ECO:0000256" key="1">
    <source>
        <dbReference type="SAM" id="MobiDB-lite"/>
    </source>
</evidence>
<proteinExistence type="predicted"/>